<evidence type="ECO:0008006" key="4">
    <source>
        <dbReference type="Google" id="ProtNLM"/>
    </source>
</evidence>
<feature type="signal peptide" evidence="1">
    <location>
        <begin position="1"/>
        <end position="26"/>
    </location>
</feature>
<comment type="caution">
    <text evidence="2">The sequence shown here is derived from an EMBL/GenBank/DDBJ whole genome shotgun (WGS) entry which is preliminary data.</text>
</comment>
<name>A0A4R4X7F4_9ACTN</name>
<protein>
    <recommendedName>
        <fullName evidence="4">LVIVD repeat-containing protein</fullName>
    </recommendedName>
</protein>
<dbReference type="EMBL" id="SMKR01000048">
    <property type="protein sequence ID" value="TDD26305.1"/>
    <property type="molecule type" value="Genomic_DNA"/>
</dbReference>
<feature type="chain" id="PRO_5020545255" description="LVIVD repeat-containing protein" evidence="1">
    <location>
        <begin position="27"/>
        <end position="459"/>
    </location>
</feature>
<keyword evidence="1" id="KW-0732">Signal</keyword>
<dbReference type="OrthoDB" id="5240345at2"/>
<evidence type="ECO:0000256" key="1">
    <source>
        <dbReference type="SAM" id="SignalP"/>
    </source>
</evidence>
<organism evidence="2 3">
    <name type="scientific">Kribbella turkmenica</name>
    <dbReference type="NCBI Taxonomy" id="2530375"/>
    <lineage>
        <taxon>Bacteria</taxon>
        <taxon>Bacillati</taxon>
        <taxon>Actinomycetota</taxon>
        <taxon>Actinomycetes</taxon>
        <taxon>Propionibacteriales</taxon>
        <taxon>Kribbellaceae</taxon>
        <taxon>Kribbella</taxon>
    </lineage>
</organism>
<keyword evidence="3" id="KW-1185">Reference proteome</keyword>
<proteinExistence type="predicted"/>
<dbReference type="Proteomes" id="UP000295172">
    <property type="component" value="Unassembled WGS sequence"/>
</dbReference>
<dbReference type="AlphaFoldDB" id="A0A4R4X7F4"/>
<evidence type="ECO:0000313" key="2">
    <source>
        <dbReference type="EMBL" id="TDD26305.1"/>
    </source>
</evidence>
<evidence type="ECO:0000313" key="3">
    <source>
        <dbReference type="Proteomes" id="UP000295172"/>
    </source>
</evidence>
<gene>
    <name evidence="2" type="ORF">E1218_13560</name>
</gene>
<sequence>MSRHLRLIVGAILCACVLIVPATAVADHVTNPATPNMHAKGHSPHPATFLGEPDGVRHVSSDIAFRGRLAFHGNYDGFRVIDIADPDDPQEILHQRCNGDQGDIYVRGDVLVRSWNSKKPGPRLCDGQTVPAGWEGVHVFDISDVEDPALVASVSLPCGSHTLTGAGVSHGRLIVYSNNSSSAGCVDGTRAMDDPVGDFMDVIAVPVDNPAAAALIHREPLAGPATDVRTGCHDAGAILGSVNKVVCASADTINVFDIGANGNPGGSPEDPVLLFTITEPGVGQAGTNGRWHSSVFTWDGKVIAAGWEPGGGAEPECQTSDPAVDKSMFFYDSTFGRKLGQWTLPRGQDGIGENCTIHNYNIVPLRSGRYVAVGGHYQAGTWVTDFTDPANAVTVGWSDPPAISPSDLGGAWSSYWYNNFIYESSITEGLNIFRLSDRTTAGALRLRHLNPQTQEFSLP</sequence>
<reference evidence="2 3" key="1">
    <citation type="submission" date="2019-02" db="EMBL/GenBank/DDBJ databases">
        <title>Draft genome sequences of novel Actinobacteria.</title>
        <authorList>
            <person name="Sahin N."/>
            <person name="Ay H."/>
            <person name="Saygin H."/>
        </authorList>
    </citation>
    <scope>NUCLEOTIDE SEQUENCE [LARGE SCALE GENOMIC DNA]</scope>
    <source>
        <strain evidence="2 3">16K104</strain>
    </source>
</reference>
<accession>A0A4R4X7F4</accession>
<dbReference type="RefSeq" id="WP_132319909.1">
    <property type="nucleotide sequence ID" value="NZ_SMKR01000048.1"/>
</dbReference>